<proteinExistence type="predicted"/>
<evidence type="ECO:0000313" key="5">
    <source>
        <dbReference type="Proteomes" id="UP000280792"/>
    </source>
</evidence>
<evidence type="ECO:0000256" key="1">
    <source>
        <dbReference type="SAM" id="MobiDB-lite"/>
    </source>
</evidence>
<comment type="caution">
    <text evidence="4">The sequence shown here is derived from an EMBL/GenBank/DDBJ whole genome shotgun (WGS) entry which is preliminary data.</text>
</comment>
<evidence type="ECO:0000313" key="4">
    <source>
        <dbReference type="EMBL" id="RRJ82238.1"/>
    </source>
</evidence>
<feature type="domain" description="DUF4124" evidence="3">
    <location>
        <begin position="15"/>
        <end position="49"/>
    </location>
</feature>
<feature type="signal peptide" evidence="2">
    <location>
        <begin position="1"/>
        <end position="20"/>
    </location>
</feature>
<dbReference type="RefSeq" id="WP_125015952.1">
    <property type="nucleotide sequence ID" value="NZ_QWEZ01000002.1"/>
</dbReference>
<dbReference type="Proteomes" id="UP000280792">
    <property type="component" value="Unassembled WGS sequence"/>
</dbReference>
<organism evidence="4 5">
    <name type="scientific">Aestuariirhabdus litorea</name>
    <dbReference type="NCBI Taxonomy" id="2528527"/>
    <lineage>
        <taxon>Bacteria</taxon>
        <taxon>Pseudomonadati</taxon>
        <taxon>Pseudomonadota</taxon>
        <taxon>Gammaproteobacteria</taxon>
        <taxon>Oceanospirillales</taxon>
        <taxon>Aestuariirhabdaceae</taxon>
        <taxon>Aestuariirhabdus</taxon>
    </lineage>
</organism>
<feature type="chain" id="PRO_5018065077" evidence="2">
    <location>
        <begin position="21"/>
        <end position="152"/>
    </location>
</feature>
<evidence type="ECO:0000259" key="3">
    <source>
        <dbReference type="Pfam" id="PF13511"/>
    </source>
</evidence>
<dbReference type="InterPro" id="IPR025392">
    <property type="entry name" value="DUF4124"/>
</dbReference>
<reference evidence="4 5" key="1">
    <citation type="submission" date="2018-08" db="EMBL/GenBank/DDBJ databases">
        <authorList>
            <person name="Khan S.A."/>
        </authorList>
    </citation>
    <scope>NUCLEOTIDE SEQUENCE [LARGE SCALE GENOMIC DNA]</scope>
    <source>
        <strain evidence="4 5">GTF-13</strain>
    </source>
</reference>
<gene>
    <name evidence="4" type="ORF">D0544_10130</name>
</gene>
<dbReference type="AlphaFoldDB" id="A0A3P3VK25"/>
<keyword evidence="2" id="KW-0732">Signal</keyword>
<accession>A0A3P3VK25</accession>
<sequence length="152" mass="16615">MKKACLIIISVLMTANAAQAASYYKWVDENGLTHFSATPPVGIPSIQIEKGMARPASGSGGSPLPAPGLAEPDSDETSTEKQAEQEGFQDQLAEADETRQKNCETAKQNKIQLTLKNRIRLLQEDGSYRVLSDAEKQQELRQADEAIDTYCN</sequence>
<name>A0A3P3VK25_9GAMM</name>
<dbReference type="EMBL" id="QWEZ01000002">
    <property type="protein sequence ID" value="RRJ82238.1"/>
    <property type="molecule type" value="Genomic_DNA"/>
</dbReference>
<protein>
    <submittedName>
        <fullName evidence="4">DUF4124 domain-containing protein</fullName>
    </submittedName>
</protein>
<reference evidence="4 5" key="2">
    <citation type="submission" date="2018-12" db="EMBL/GenBank/DDBJ databases">
        <title>Simiduia agarivorans gen. nov., sp. nov., a marine, agarolytic bacterium isolated from shallow coastal water from Keelung, Taiwan.</title>
        <authorList>
            <person name="Shieh W.Y."/>
        </authorList>
    </citation>
    <scope>NUCLEOTIDE SEQUENCE [LARGE SCALE GENOMIC DNA]</scope>
    <source>
        <strain evidence="4 5">GTF-13</strain>
    </source>
</reference>
<feature type="region of interest" description="Disordered" evidence="1">
    <location>
        <begin position="47"/>
        <end position="108"/>
    </location>
</feature>
<keyword evidence="5" id="KW-1185">Reference proteome</keyword>
<evidence type="ECO:0000256" key="2">
    <source>
        <dbReference type="SAM" id="SignalP"/>
    </source>
</evidence>
<dbReference type="Pfam" id="PF13511">
    <property type="entry name" value="DUF4124"/>
    <property type="match status" value="1"/>
</dbReference>